<dbReference type="Proteomes" id="UP000632498">
    <property type="component" value="Unassembled WGS sequence"/>
</dbReference>
<evidence type="ECO:0008006" key="3">
    <source>
        <dbReference type="Google" id="ProtNLM"/>
    </source>
</evidence>
<dbReference type="EMBL" id="BMHV01000010">
    <property type="protein sequence ID" value="GGF63695.1"/>
    <property type="molecule type" value="Genomic_DNA"/>
</dbReference>
<protein>
    <recommendedName>
        <fullName evidence="3">Tryptophan synthase subunit beta like protein</fullName>
    </recommendedName>
</protein>
<evidence type="ECO:0000313" key="2">
    <source>
        <dbReference type="Proteomes" id="UP000632498"/>
    </source>
</evidence>
<organism evidence="1 2">
    <name type="scientific">Terasakiella brassicae</name>
    <dbReference type="NCBI Taxonomy" id="1634917"/>
    <lineage>
        <taxon>Bacteria</taxon>
        <taxon>Pseudomonadati</taxon>
        <taxon>Pseudomonadota</taxon>
        <taxon>Alphaproteobacteria</taxon>
        <taxon>Rhodospirillales</taxon>
        <taxon>Terasakiellaceae</taxon>
        <taxon>Terasakiella</taxon>
    </lineage>
</organism>
<keyword evidence="2" id="KW-1185">Reference proteome</keyword>
<sequence length="111" mass="12280">MPFVQRNTNGQITGLVRTAQAGFEEELAMNHPDVLAFLHASGDAHEALLDLTQSDLAMVRVLEDLIEILMLKGALSMDELPEAARNKLEHRRELRGSLEEALETFGGNKVI</sequence>
<dbReference type="AlphaFoldDB" id="A0A917F9Y0"/>
<evidence type="ECO:0000313" key="1">
    <source>
        <dbReference type="EMBL" id="GGF63695.1"/>
    </source>
</evidence>
<reference evidence="1" key="2">
    <citation type="submission" date="2020-09" db="EMBL/GenBank/DDBJ databases">
        <authorList>
            <person name="Sun Q."/>
            <person name="Zhou Y."/>
        </authorList>
    </citation>
    <scope>NUCLEOTIDE SEQUENCE</scope>
    <source>
        <strain evidence="1">CGMCC 1.15254</strain>
    </source>
</reference>
<gene>
    <name evidence="1" type="ORF">GCM10011332_17130</name>
</gene>
<name>A0A917F9Y0_9PROT</name>
<comment type="caution">
    <text evidence="1">The sequence shown here is derived from an EMBL/GenBank/DDBJ whole genome shotgun (WGS) entry which is preliminary data.</text>
</comment>
<accession>A0A917F9Y0</accession>
<reference evidence="1" key="1">
    <citation type="journal article" date="2014" name="Int. J. Syst. Evol. Microbiol.">
        <title>Complete genome sequence of Corynebacterium casei LMG S-19264T (=DSM 44701T), isolated from a smear-ripened cheese.</title>
        <authorList>
            <consortium name="US DOE Joint Genome Institute (JGI-PGF)"/>
            <person name="Walter F."/>
            <person name="Albersmeier A."/>
            <person name="Kalinowski J."/>
            <person name="Ruckert C."/>
        </authorList>
    </citation>
    <scope>NUCLEOTIDE SEQUENCE</scope>
    <source>
        <strain evidence="1">CGMCC 1.15254</strain>
    </source>
</reference>
<dbReference type="RefSeq" id="WP_188663860.1">
    <property type="nucleotide sequence ID" value="NZ_BMHV01000010.1"/>
</dbReference>
<proteinExistence type="predicted"/>